<reference evidence="11 12" key="1">
    <citation type="submission" date="2009-01" db="EMBL/GenBank/DDBJ databases">
        <title>Complete sequence of chromosome of Methylobacterium nodulans ORS 2060.</title>
        <authorList>
            <consortium name="US DOE Joint Genome Institute"/>
            <person name="Lucas S."/>
            <person name="Copeland A."/>
            <person name="Lapidus A."/>
            <person name="Glavina del Rio T."/>
            <person name="Dalin E."/>
            <person name="Tice H."/>
            <person name="Bruce D."/>
            <person name="Goodwin L."/>
            <person name="Pitluck S."/>
            <person name="Sims D."/>
            <person name="Brettin T."/>
            <person name="Detter J.C."/>
            <person name="Han C."/>
            <person name="Larimer F."/>
            <person name="Land M."/>
            <person name="Hauser L."/>
            <person name="Kyrpides N."/>
            <person name="Ivanova N."/>
            <person name="Marx C.J."/>
            <person name="Richardson P."/>
        </authorList>
    </citation>
    <scope>NUCLEOTIDE SEQUENCE [LARGE SCALE GENOMIC DNA]</scope>
    <source>
        <strain evidence="12">LMG 21967 / CNCM I-2342 / ORS 2060</strain>
    </source>
</reference>
<evidence type="ECO:0000256" key="8">
    <source>
        <dbReference type="ARBA" id="ARBA00022842"/>
    </source>
</evidence>
<dbReference type="InterPro" id="IPR006439">
    <property type="entry name" value="HAD-SF_hydro_IA"/>
</dbReference>
<accession>B8IHM5</accession>
<dbReference type="InterPro" id="IPR050155">
    <property type="entry name" value="HAD-like_hydrolase_sf"/>
</dbReference>
<dbReference type="NCBIfam" id="TIGR01509">
    <property type="entry name" value="HAD-SF-IA-v3"/>
    <property type="match status" value="1"/>
</dbReference>
<dbReference type="PANTHER" id="PTHR43434">
    <property type="entry name" value="PHOSPHOGLYCOLATE PHOSPHATASE"/>
    <property type="match status" value="1"/>
</dbReference>
<dbReference type="STRING" id="460265.Mnod_6944"/>
<dbReference type="Gene3D" id="3.40.50.1000">
    <property type="entry name" value="HAD superfamily/HAD-like"/>
    <property type="match status" value="1"/>
</dbReference>
<comment type="similarity">
    <text evidence="4 10">Belongs to the HAD-like hydrolase superfamily. CbbY/CbbZ/Gph/YieH family.</text>
</comment>
<dbReference type="InterPro" id="IPR023198">
    <property type="entry name" value="PGP-like_dom2"/>
</dbReference>
<dbReference type="EMBL" id="CP001349">
    <property type="protein sequence ID" value="ACL61688.1"/>
    <property type="molecule type" value="Genomic_DNA"/>
</dbReference>
<dbReference type="Proteomes" id="UP000008207">
    <property type="component" value="Chromosome"/>
</dbReference>
<feature type="binding site" evidence="10">
    <location>
        <position position="21"/>
    </location>
    <ligand>
        <name>Mg(2+)</name>
        <dbReference type="ChEBI" id="CHEBI:18420"/>
    </ligand>
</feature>
<feature type="binding site" evidence="10">
    <location>
        <position position="181"/>
    </location>
    <ligand>
        <name>Mg(2+)</name>
        <dbReference type="ChEBI" id="CHEBI:18420"/>
    </ligand>
</feature>
<dbReference type="SFLD" id="SFLDG01135">
    <property type="entry name" value="C1.5.6:_HAD__Beta-PGM__Phospha"/>
    <property type="match status" value="1"/>
</dbReference>
<keyword evidence="7 10" id="KW-0378">Hydrolase</keyword>
<evidence type="ECO:0000256" key="6">
    <source>
        <dbReference type="ARBA" id="ARBA00022723"/>
    </source>
</evidence>
<evidence type="ECO:0000256" key="4">
    <source>
        <dbReference type="ARBA" id="ARBA00006171"/>
    </source>
</evidence>
<evidence type="ECO:0000313" key="11">
    <source>
        <dbReference type="EMBL" id="ACL61688.1"/>
    </source>
</evidence>
<dbReference type="GO" id="GO:0046295">
    <property type="term" value="P:glycolate biosynthetic process"/>
    <property type="evidence" value="ECO:0007669"/>
    <property type="project" value="UniProtKB-UniRule"/>
</dbReference>
<keyword evidence="8 10" id="KW-0460">Magnesium</keyword>
<dbReference type="GO" id="GO:0046872">
    <property type="term" value="F:metal ion binding"/>
    <property type="evidence" value="ECO:0007669"/>
    <property type="project" value="UniProtKB-KW"/>
</dbReference>
<evidence type="ECO:0000256" key="3">
    <source>
        <dbReference type="ARBA" id="ARBA00004818"/>
    </source>
</evidence>
<dbReference type="PRINTS" id="PR00413">
    <property type="entry name" value="HADHALOGNASE"/>
</dbReference>
<dbReference type="HAMAP" id="MF_00495">
    <property type="entry name" value="GPH_hydrolase_bact"/>
    <property type="match status" value="1"/>
</dbReference>
<dbReference type="KEGG" id="mno:Mnod_6944"/>
<dbReference type="InterPro" id="IPR023214">
    <property type="entry name" value="HAD_sf"/>
</dbReference>
<dbReference type="EC" id="3.1.3.18" evidence="5 10"/>
<dbReference type="Gene3D" id="1.10.150.240">
    <property type="entry name" value="Putative phosphatase, domain 2"/>
    <property type="match status" value="1"/>
</dbReference>
<sequence>MQKSRMTIDRARHRTDAVLLDLDGTLVDSLRDLTEALNAVLTGEGLPSVSLAQTRAMVGDGAGKLVERALQATGGDPARAHELVPRFLTLYEPIASRHTRPYPGVVETLGSLSEAGFALAVVTNKPVRATRIVLDGLGLAPFIGAVIGGDTLAQRKPDPAPLRAALRQLRVPPGRAVMVGDNHHDVEAARAAGVAAIAVSYGYAHRPPHDLGADAVIDDFAELPAALIRIWPRGTARLSAASASAAWTSARTVRTRS</sequence>
<keyword evidence="12" id="KW-1185">Reference proteome</keyword>
<dbReference type="eggNOG" id="COG0546">
    <property type="taxonomic scope" value="Bacteria"/>
</dbReference>
<dbReference type="GO" id="GO:0005975">
    <property type="term" value="P:carbohydrate metabolic process"/>
    <property type="evidence" value="ECO:0007669"/>
    <property type="project" value="InterPro"/>
</dbReference>
<dbReference type="GO" id="GO:0005829">
    <property type="term" value="C:cytosol"/>
    <property type="evidence" value="ECO:0007669"/>
    <property type="project" value="TreeGrafter"/>
</dbReference>
<comment type="function">
    <text evidence="10">Specifically catalyzes the dephosphorylation of 2-phosphoglycolate. Is involved in the dissimilation of the intracellular 2-phosphoglycolate formed during the DNA repair of 3'-phosphoglycolate ends, a major class of DNA lesions induced by oxidative stress.</text>
</comment>
<comment type="catalytic activity">
    <reaction evidence="1 10">
        <text>2-phosphoglycolate + H2O = glycolate + phosphate</text>
        <dbReference type="Rhea" id="RHEA:14369"/>
        <dbReference type="ChEBI" id="CHEBI:15377"/>
        <dbReference type="ChEBI" id="CHEBI:29805"/>
        <dbReference type="ChEBI" id="CHEBI:43474"/>
        <dbReference type="ChEBI" id="CHEBI:58033"/>
        <dbReference type="EC" id="3.1.3.18"/>
    </reaction>
</comment>
<dbReference type="UniPathway" id="UPA00865">
    <property type="reaction ID" value="UER00834"/>
</dbReference>
<name>B8IHM5_METNO</name>
<dbReference type="Pfam" id="PF13419">
    <property type="entry name" value="HAD_2"/>
    <property type="match status" value="1"/>
</dbReference>
<protein>
    <recommendedName>
        <fullName evidence="5 10">Phosphoglycolate phosphatase</fullName>
        <shortName evidence="10">PGP</shortName>
        <shortName evidence="10">PGPase</shortName>
        <ecNumber evidence="5 10">3.1.3.18</ecNumber>
    </recommendedName>
</protein>
<dbReference type="SFLD" id="SFLDG01129">
    <property type="entry name" value="C1.5:_HAD__Beta-PGM__Phosphata"/>
    <property type="match status" value="1"/>
</dbReference>
<gene>
    <name evidence="10" type="primary">gph</name>
    <name evidence="11" type="ordered locus">Mnod_6944</name>
</gene>
<evidence type="ECO:0000256" key="10">
    <source>
        <dbReference type="HAMAP-Rule" id="MF_00495"/>
    </source>
</evidence>
<comment type="cofactor">
    <cofactor evidence="2 10">
        <name>Mg(2+)</name>
        <dbReference type="ChEBI" id="CHEBI:18420"/>
    </cofactor>
</comment>
<evidence type="ECO:0000256" key="9">
    <source>
        <dbReference type="ARBA" id="ARBA00023277"/>
    </source>
</evidence>
<evidence type="ECO:0000256" key="2">
    <source>
        <dbReference type="ARBA" id="ARBA00001946"/>
    </source>
</evidence>
<comment type="pathway">
    <text evidence="3 10">Organic acid metabolism; glycolate biosynthesis; glycolate from 2-phosphoglycolate: step 1/1.</text>
</comment>
<proteinExistence type="inferred from homology"/>
<feature type="active site" description="Nucleophile" evidence="10">
    <location>
        <position position="21"/>
    </location>
</feature>
<dbReference type="GO" id="GO:0008967">
    <property type="term" value="F:phosphoglycolate phosphatase activity"/>
    <property type="evidence" value="ECO:0007669"/>
    <property type="project" value="UniProtKB-UniRule"/>
</dbReference>
<dbReference type="InterPro" id="IPR041492">
    <property type="entry name" value="HAD_2"/>
</dbReference>
<dbReference type="AlphaFoldDB" id="B8IHM5"/>
<dbReference type="SUPFAM" id="SSF56784">
    <property type="entry name" value="HAD-like"/>
    <property type="match status" value="1"/>
</dbReference>
<dbReference type="HOGENOM" id="CLU_045011_19_1_5"/>
<dbReference type="InterPro" id="IPR036412">
    <property type="entry name" value="HAD-like_sf"/>
</dbReference>
<evidence type="ECO:0000256" key="5">
    <source>
        <dbReference type="ARBA" id="ARBA00013078"/>
    </source>
</evidence>
<organism evidence="11 12">
    <name type="scientific">Methylobacterium nodulans (strain LMG 21967 / CNCM I-2342 / ORS 2060)</name>
    <dbReference type="NCBI Taxonomy" id="460265"/>
    <lineage>
        <taxon>Bacteria</taxon>
        <taxon>Pseudomonadati</taxon>
        <taxon>Pseudomonadota</taxon>
        <taxon>Alphaproteobacteria</taxon>
        <taxon>Hyphomicrobiales</taxon>
        <taxon>Methylobacteriaceae</taxon>
        <taxon>Methylobacterium</taxon>
    </lineage>
</organism>
<feature type="binding site" evidence="10">
    <location>
        <position position="23"/>
    </location>
    <ligand>
        <name>Mg(2+)</name>
        <dbReference type="ChEBI" id="CHEBI:18420"/>
    </ligand>
</feature>
<dbReference type="InterPro" id="IPR037512">
    <property type="entry name" value="PGPase_prok"/>
</dbReference>
<evidence type="ECO:0000256" key="7">
    <source>
        <dbReference type="ARBA" id="ARBA00022801"/>
    </source>
</evidence>
<dbReference type="PANTHER" id="PTHR43434:SF1">
    <property type="entry name" value="PHOSPHOGLYCOLATE PHOSPHATASE"/>
    <property type="match status" value="1"/>
</dbReference>
<dbReference type="GO" id="GO:0006281">
    <property type="term" value="P:DNA repair"/>
    <property type="evidence" value="ECO:0007669"/>
    <property type="project" value="TreeGrafter"/>
</dbReference>
<evidence type="ECO:0000313" key="12">
    <source>
        <dbReference type="Proteomes" id="UP000008207"/>
    </source>
</evidence>
<dbReference type="SFLD" id="SFLDS00003">
    <property type="entry name" value="Haloacid_Dehalogenase"/>
    <property type="match status" value="1"/>
</dbReference>
<dbReference type="FunFam" id="3.40.50.1000:FF:000022">
    <property type="entry name" value="Phosphoglycolate phosphatase"/>
    <property type="match status" value="1"/>
</dbReference>
<keyword evidence="9 10" id="KW-0119">Carbohydrate metabolism</keyword>
<dbReference type="NCBIfam" id="TIGR01549">
    <property type="entry name" value="HAD-SF-IA-v1"/>
    <property type="match status" value="1"/>
</dbReference>
<dbReference type="NCBIfam" id="TIGR01449">
    <property type="entry name" value="PGP_bact"/>
    <property type="match status" value="1"/>
</dbReference>
<keyword evidence="6 10" id="KW-0479">Metal-binding</keyword>
<evidence type="ECO:0000256" key="1">
    <source>
        <dbReference type="ARBA" id="ARBA00000830"/>
    </source>
</evidence>